<evidence type="ECO:0000313" key="2">
    <source>
        <dbReference type="Proteomes" id="UP000095472"/>
    </source>
</evidence>
<reference evidence="1 2" key="1">
    <citation type="journal article" date="2016" name="Genome Announc.">
        <title>Draft Genome Sequence of the Thermotolerant Cyanobacterium Desertifilum sp. IPPAS B-1220.</title>
        <authorList>
            <person name="Mironov K.S."/>
            <person name="Sinetova M.A."/>
            <person name="Bolatkhan K."/>
            <person name="Zayadan B.K."/>
            <person name="Ustinova V.V."/>
            <person name="Kupriyanova E.V."/>
            <person name="Skrypnik A.N."/>
            <person name="Gogoleva N.E."/>
            <person name="Gogolev Y.V."/>
            <person name="Los D.A."/>
        </authorList>
    </citation>
    <scope>NUCLEOTIDE SEQUENCE [LARGE SCALE GENOMIC DNA]</scope>
    <source>
        <strain evidence="1 2">IPPAS B-1220</strain>
    </source>
</reference>
<evidence type="ECO:0000313" key="1">
    <source>
        <dbReference type="EMBL" id="XPM65495.1"/>
    </source>
</evidence>
<accession>A0ACD5GWV9</accession>
<name>A0ACD5GWV9_9CYAN</name>
<keyword evidence="2" id="KW-1185">Reference proteome</keyword>
<dbReference type="Proteomes" id="UP000095472">
    <property type="component" value="Chromosome"/>
</dbReference>
<gene>
    <name evidence="1" type="ORF">BH720_007360</name>
</gene>
<protein>
    <submittedName>
        <fullName evidence="1">Uncharacterized protein</fullName>
    </submittedName>
</protein>
<sequence length="95" mass="10893">MSTLLIVDNLETLEDRQDVLSFLYDLPANVKVIVTTREQAMFVPIRLTAFASSDAEQFIQYQSQERGVELDSSEIRALTRKPLEFPPQWFMPLGS</sequence>
<organism evidence="1 2">
    <name type="scientific">Desertifilum tharense IPPAS B-1220</name>
    <dbReference type="NCBI Taxonomy" id="1781255"/>
    <lineage>
        <taxon>Bacteria</taxon>
        <taxon>Bacillati</taxon>
        <taxon>Cyanobacteriota</taxon>
        <taxon>Cyanophyceae</taxon>
        <taxon>Desertifilales</taxon>
        <taxon>Desertifilaceae</taxon>
        <taxon>Desertifilum</taxon>
    </lineage>
</organism>
<dbReference type="EMBL" id="CP182909">
    <property type="protein sequence ID" value="XPM65495.1"/>
    <property type="molecule type" value="Genomic_DNA"/>
</dbReference>
<proteinExistence type="predicted"/>